<evidence type="ECO:0000256" key="2">
    <source>
        <dbReference type="ARBA" id="ARBA00022741"/>
    </source>
</evidence>
<dbReference type="PANTHER" id="PTHR30258:SF2">
    <property type="entry name" value="COMG OPERON PROTEIN 1"/>
    <property type="match status" value="1"/>
</dbReference>
<organism evidence="5 6">
    <name type="scientific">Tetzosporium hominis</name>
    <dbReference type="NCBI Taxonomy" id="2020506"/>
    <lineage>
        <taxon>Bacteria</taxon>
        <taxon>Bacillati</taxon>
        <taxon>Bacillota</taxon>
        <taxon>Bacilli</taxon>
        <taxon>Bacillales</taxon>
        <taxon>Caryophanaceae</taxon>
        <taxon>Tetzosporium</taxon>
    </lineage>
</organism>
<evidence type="ECO:0000313" key="6">
    <source>
        <dbReference type="Proteomes" id="UP000217065"/>
    </source>
</evidence>
<feature type="domain" description="Bacterial type II secretion system protein E" evidence="4">
    <location>
        <begin position="216"/>
        <end position="230"/>
    </location>
</feature>
<keyword evidence="3" id="KW-0067">ATP-binding</keyword>
<dbReference type="OrthoDB" id="9808272at2"/>
<comment type="similarity">
    <text evidence="1">Belongs to the GSP E family.</text>
</comment>
<keyword evidence="2" id="KW-0547">Nucleotide-binding</keyword>
<dbReference type="PANTHER" id="PTHR30258">
    <property type="entry name" value="TYPE II SECRETION SYSTEM PROTEIN GSPE-RELATED"/>
    <property type="match status" value="1"/>
</dbReference>
<dbReference type="CDD" id="cd01129">
    <property type="entry name" value="PulE-GspE-like"/>
    <property type="match status" value="1"/>
</dbReference>
<evidence type="ECO:0000256" key="1">
    <source>
        <dbReference type="ARBA" id="ARBA00006611"/>
    </source>
</evidence>
<reference evidence="5 6" key="1">
    <citation type="submission" date="2017-07" db="EMBL/GenBank/DDBJ databases">
        <title>Tetzosporium hominis gen.nov. sp.nov.</title>
        <authorList>
            <person name="Tetz G."/>
            <person name="Tetz V."/>
        </authorList>
    </citation>
    <scope>NUCLEOTIDE SEQUENCE [LARGE SCALE GENOMIC DNA]</scope>
    <source>
        <strain evidence="5 6">VT-49</strain>
    </source>
</reference>
<dbReference type="RefSeq" id="WP_094942055.1">
    <property type="nucleotide sequence ID" value="NZ_NOKQ01000187.1"/>
</dbReference>
<evidence type="ECO:0000313" key="5">
    <source>
        <dbReference type="EMBL" id="OZS78821.1"/>
    </source>
</evidence>
<protein>
    <recommendedName>
        <fullName evidence="4">Bacterial type II secretion system protein E domain-containing protein</fullName>
    </recommendedName>
</protein>
<dbReference type="PROSITE" id="PS00662">
    <property type="entry name" value="T2SP_E"/>
    <property type="match status" value="1"/>
</dbReference>
<name>A0A264W5K3_9BACL</name>
<dbReference type="SUPFAM" id="SSF52540">
    <property type="entry name" value="P-loop containing nucleoside triphosphate hydrolases"/>
    <property type="match status" value="1"/>
</dbReference>
<dbReference type="GO" id="GO:0005886">
    <property type="term" value="C:plasma membrane"/>
    <property type="evidence" value="ECO:0007669"/>
    <property type="project" value="TreeGrafter"/>
</dbReference>
<comment type="caution">
    <text evidence="5">The sequence shown here is derived from an EMBL/GenBank/DDBJ whole genome shotgun (WGS) entry which is preliminary data.</text>
</comment>
<dbReference type="AlphaFoldDB" id="A0A264W5K3"/>
<dbReference type="GO" id="GO:0005524">
    <property type="term" value="F:ATP binding"/>
    <property type="evidence" value="ECO:0007669"/>
    <property type="project" value="UniProtKB-KW"/>
</dbReference>
<dbReference type="InterPro" id="IPR047667">
    <property type="entry name" value="ATPase_ComGA"/>
</dbReference>
<proteinExistence type="inferred from homology"/>
<dbReference type="Proteomes" id="UP000217065">
    <property type="component" value="Unassembled WGS sequence"/>
</dbReference>
<dbReference type="Pfam" id="PF00437">
    <property type="entry name" value="T2SSE"/>
    <property type="match status" value="1"/>
</dbReference>
<dbReference type="GO" id="GO:0016887">
    <property type="term" value="F:ATP hydrolysis activity"/>
    <property type="evidence" value="ECO:0007669"/>
    <property type="project" value="TreeGrafter"/>
</dbReference>
<sequence length="338" mass="37720">MYWRKELTVNTSNPIEQRSRELLEKAIVFEASDVHLVPHDKEYQVFFRRQQQMFDAGSIPHAFGDRMITYFKYLSSLDITNKRNPQSGAFHLPIQTETYHFRVSTLISVSKRESVVLRIAKPNLVVPLDEISLRIDQAAKLRELAASRQGLLLLVGPTGSGKSTTMYALTKYCSQELARHVISLEDPVEISQDCLLQVQVNEVAGLSYATGLRAILRHSPDVILIGEIRDQETAKIAVEAALTGHLVISTIHAKDAIGAIYRLLDLGVSADEIDQVSKAYISQRLLVRKGHAPSLGAIYEIVESETISELLSDLASGNKLFLPKDLTLAYQIERAIRG</sequence>
<dbReference type="InterPro" id="IPR027417">
    <property type="entry name" value="P-loop_NTPase"/>
</dbReference>
<dbReference type="NCBIfam" id="NF041000">
    <property type="entry name" value="ATPase_ComGA"/>
    <property type="match status" value="1"/>
</dbReference>
<dbReference type="EMBL" id="NOKQ01000187">
    <property type="protein sequence ID" value="OZS78821.1"/>
    <property type="molecule type" value="Genomic_DNA"/>
</dbReference>
<dbReference type="InterPro" id="IPR003593">
    <property type="entry name" value="AAA+_ATPase"/>
</dbReference>
<dbReference type="InterPro" id="IPR001482">
    <property type="entry name" value="T2SS/T4SS_dom"/>
</dbReference>
<dbReference type="Gene3D" id="3.40.50.300">
    <property type="entry name" value="P-loop containing nucleotide triphosphate hydrolases"/>
    <property type="match status" value="1"/>
</dbReference>
<keyword evidence="6" id="KW-1185">Reference proteome</keyword>
<accession>A0A264W5K3</accession>
<dbReference type="SMART" id="SM00382">
    <property type="entry name" value="AAA"/>
    <property type="match status" value="1"/>
</dbReference>
<gene>
    <name evidence="5" type="ORF">CF394_04595</name>
</gene>
<dbReference type="Gene3D" id="3.30.450.90">
    <property type="match status" value="1"/>
</dbReference>
<evidence type="ECO:0000256" key="3">
    <source>
        <dbReference type="ARBA" id="ARBA00022840"/>
    </source>
</evidence>
<evidence type="ECO:0000259" key="4">
    <source>
        <dbReference type="PROSITE" id="PS00662"/>
    </source>
</evidence>